<evidence type="ECO:0000313" key="1">
    <source>
        <dbReference type="EMBL" id="KAJ1359588.1"/>
    </source>
</evidence>
<evidence type="ECO:0000313" key="2">
    <source>
        <dbReference type="Proteomes" id="UP001196413"/>
    </source>
</evidence>
<keyword evidence="2" id="KW-1185">Reference proteome</keyword>
<gene>
    <name evidence="1" type="ORF">KIN20_018353</name>
</gene>
<accession>A0AAD5MMW8</accession>
<reference evidence="1" key="1">
    <citation type="submission" date="2021-06" db="EMBL/GenBank/DDBJ databases">
        <title>Parelaphostrongylus tenuis whole genome reference sequence.</title>
        <authorList>
            <person name="Garwood T.J."/>
            <person name="Larsen P.A."/>
            <person name="Fountain-Jones N.M."/>
            <person name="Garbe J.R."/>
            <person name="Macchietto M.G."/>
            <person name="Kania S.A."/>
            <person name="Gerhold R.W."/>
            <person name="Richards J.E."/>
            <person name="Wolf T.M."/>
        </authorList>
    </citation>
    <scope>NUCLEOTIDE SEQUENCE</scope>
    <source>
        <strain evidence="1">MNPRO001-30</strain>
        <tissue evidence="1">Meninges</tissue>
    </source>
</reference>
<sequence length="68" mass="7630">MIDRRLSPLKSTPLVPKHCWRIIGKHDHLSSVDSLQFNVLVNSTRHADLQGIHPVIQATFSSGFQVAK</sequence>
<dbReference type="EMBL" id="JAHQIW010003651">
    <property type="protein sequence ID" value="KAJ1359588.1"/>
    <property type="molecule type" value="Genomic_DNA"/>
</dbReference>
<organism evidence="1 2">
    <name type="scientific">Parelaphostrongylus tenuis</name>
    <name type="common">Meningeal worm</name>
    <dbReference type="NCBI Taxonomy" id="148309"/>
    <lineage>
        <taxon>Eukaryota</taxon>
        <taxon>Metazoa</taxon>
        <taxon>Ecdysozoa</taxon>
        <taxon>Nematoda</taxon>
        <taxon>Chromadorea</taxon>
        <taxon>Rhabditida</taxon>
        <taxon>Rhabditina</taxon>
        <taxon>Rhabditomorpha</taxon>
        <taxon>Strongyloidea</taxon>
        <taxon>Metastrongylidae</taxon>
        <taxon>Parelaphostrongylus</taxon>
    </lineage>
</organism>
<name>A0AAD5MMW8_PARTN</name>
<dbReference type="AlphaFoldDB" id="A0AAD5MMW8"/>
<proteinExistence type="predicted"/>
<protein>
    <submittedName>
        <fullName evidence="1">Uncharacterized protein</fullName>
    </submittedName>
</protein>
<comment type="caution">
    <text evidence="1">The sequence shown here is derived from an EMBL/GenBank/DDBJ whole genome shotgun (WGS) entry which is preliminary data.</text>
</comment>
<dbReference type="Proteomes" id="UP001196413">
    <property type="component" value="Unassembled WGS sequence"/>
</dbReference>